<dbReference type="InterPro" id="IPR015000">
    <property type="entry name" value="EipB-like"/>
</dbReference>
<dbReference type="RefSeq" id="WP_422862289.1">
    <property type="nucleotide sequence ID" value="NZ_JAMSKV010000001.1"/>
</dbReference>
<keyword evidence="3" id="KW-1185">Reference proteome</keyword>
<dbReference type="Proteomes" id="UP001524587">
    <property type="component" value="Unassembled WGS sequence"/>
</dbReference>
<sequence>MPLSPRTGPCPALSLYVLLALVAVPAVAMPASTPADMARDVHLAPHTARYELSLASTSDGNTVAATGDMNFKVTDSCQNWATQQQLRLQIATREGQSSNLVSTYATLESKDGRHLSFDMEERDNGQLTQQVRGEASLDADGKGRVRFTLPTPATLALPAGTLFPMMHTAAIIRAAEEGKRSIDPLLFDGTSADGPSDSYVTILGWHPPPTDSDQPSLRKLGSGRVHVAFFSRKPGTMTPDYEVGMRYFANGVSDRLRMNFGSFVMNGAMVSFTPGLPAAHCRS</sequence>
<evidence type="ECO:0000313" key="2">
    <source>
        <dbReference type="EMBL" id="MCQ8276840.1"/>
    </source>
</evidence>
<gene>
    <name evidence="2" type="ORF">NFI95_00045</name>
</gene>
<dbReference type="EMBL" id="JAMSKV010000001">
    <property type="protein sequence ID" value="MCQ8276840.1"/>
    <property type="molecule type" value="Genomic_DNA"/>
</dbReference>
<comment type="caution">
    <text evidence="2">The sequence shown here is derived from an EMBL/GenBank/DDBJ whole genome shotgun (WGS) entry which is preliminary data.</text>
</comment>
<evidence type="ECO:0000256" key="1">
    <source>
        <dbReference type="SAM" id="SignalP"/>
    </source>
</evidence>
<proteinExistence type="predicted"/>
<name>A0ABT1W318_9PROT</name>
<accession>A0ABT1W318</accession>
<organism evidence="2 3">
    <name type="scientific">Endosaccharibacter trunci</name>
    <dbReference type="NCBI Taxonomy" id="2812733"/>
    <lineage>
        <taxon>Bacteria</taxon>
        <taxon>Pseudomonadati</taxon>
        <taxon>Pseudomonadota</taxon>
        <taxon>Alphaproteobacteria</taxon>
        <taxon>Acetobacterales</taxon>
        <taxon>Acetobacteraceae</taxon>
        <taxon>Endosaccharibacter</taxon>
    </lineage>
</organism>
<evidence type="ECO:0000313" key="3">
    <source>
        <dbReference type="Proteomes" id="UP001524587"/>
    </source>
</evidence>
<protein>
    <submittedName>
        <fullName evidence="2">Cell envelope integrity EipB family protein</fullName>
    </submittedName>
</protein>
<feature type="chain" id="PRO_5046939781" evidence="1">
    <location>
        <begin position="29"/>
        <end position="283"/>
    </location>
</feature>
<feature type="signal peptide" evidence="1">
    <location>
        <begin position="1"/>
        <end position="28"/>
    </location>
</feature>
<dbReference type="Pfam" id="PF08904">
    <property type="entry name" value="EipB_like"/>
    <property type="match status" value="1"/>
</dbReference>
<keyword evidence="1" id="KW-0732">Signal</keyword>
<reference evidence="2 3" key="1">
    <citation type="submission" date="2022-06" db="EMBL/GenBank/DDBJ databases">
        <title>Endosaccharibacter gen. nov., sp. nov., endophytic bacteria isolated from sugarcane.</title>
        <authorList>
            <person name="Pitiwittayakul N."/>
            <person name="Yukphan P."/>
            <person name="Charoenyingcharoen P."/>
            <person name="Tanasupawat S."/>
        </authorList>
    </citation>
    <scope>NUCLEOTIDE SEQUENCE [LARGE SCALE GENOMIC DNA]</scope>
    <source>
        <strain evidence="2 3">KSS8</strain>
    </source>
</reference>